<dbReference type="AlphaFoldDB" id="A0A1Y1VB45"/>
<dbReference type="PROSITE" id="PS50231">
    <property type="entry name" value="RICIN_B_LECTIN"/>
    <property type="match status" value="1"/>
</dbReference>
<proteinExistence type="predicted"/>
<dbReference type="OrthoDB" id="10487830at2759"/>
<dbReference type="EMBL" id="MCFH01000017">
    <property type="protein sequence ID" value="ORX51781.1"/>
    <property type="molecule type" value="Genomic_DNA"/>
</dbReference>
<dbReference type="STRING" id="1754191.A0A1Y1VB45"/>
<dbReference type="Proteomes" id="UP000193719">
    <property type="component" value="Unassembled WGS sequence"/>
</dbReference>
<sequence length="141" mass="16086">MLKKSYILNILILINLFKNAYALKYYDSNNSMVVNIINIYSNLCLTYHSKDSIVKLSDCSSKNLKQQWIVPKSGNGSYISQYDTDICLFSGNPYMTTNDCSKYFTKMGDIKNSYGGEAIWSILDDKKCLGISNDYLSLIYD</sequence>
<reference evidence="2 3" key="2">
    <citation type="submission" date="2016-08" db="EMBL/GenBank/DDBJ databases">
        <title>Pervasive Adenine N6-methylation of Active Genes in Fungi.</title>
        <authorList>
            <consortium name="DOE Joint Genome Institute"/>
            <person name="Mondo S.J."/>
            <person name="Dannebaum R.O."/>
            <person name="Kuo R.C."/>
            <person name="Labutti K."/>
            <person name="Haridas S."/>
            <person name="Kuo A."/>
            <person name="Salamov A."/>
            <person name="Ahrendt S.R."/>
            <person name="Lipzen A."/>
            <person name="Sullivan W."/>
            <person name="Andreopoulos W.B."/>
            <person name="Clum A."/>
            <person name="Lindquist E."/>
            <person name="Daum C."/>
            <person name="Ramamoorthy G.K."/>
            <person name="Gryganskyi A."/>
            <person name="Culley D."/>
            <person name="Magnuson J.K."/>
            <person name="James T.Y."/>
            <person name="O'Malley M.A."/>
            <person name="Stajich J.E."/>
            <person name="Spatafora J.W."/>
            <person name="Visel A."/>
            <person name="Grigoriev I.V."/>
        </authorList>
    </citation>
    <scope>NUCLEOTIDE SEQUENCE [LARGE SCALE GENOMIC DNA]</scope>
    <source>
        <strain evidence="3">finn</strain>
    </source>
</reference>
<dbReference type="SUPFAM" id="SSF50370">
    <property type="entry name" value="Ricin B-like lectins"/>
    <property type="match status" value="1"/>
</dbReference>
<organism evidence="2 3">
    <name type="scientific">Piromyces finnis</name>
    <dbReference type="NCBI Taxonomy" id="1754191"/>
    <lineage>
        <taxon>Eukaryota</taxon>
        <taxon>Fungi</taxon>
        <taxon>Fungi incertae sedis</taxon>
        <taxon>Chytridiomycota</taxon>
        <taxon>Chytridiomycota incertae sedis</taxon>
        <taxon>Neocallimastigomycetes</taxon>
        <taxon>Neocallimastigales</taxon>
        <taxon>Neocallimastigaceae</taxon>
        <taxon>Piromyces</taxon>
    </lineage>
</organism>
<feature type="chain" id="PRO_5011965597" evidence="1">
    <location>
        <begin position="23"/>
        <end position="141"/>
    </location>
</feature>
<keyword evidence="1" id="KW-0732">Signal</keyword>
<accession>A0A1Y1VB45</accession>
<feature type="signal peptide" evidence="1">
    <location>
        <begin position="1"/>
        <end position="22"/>
    </location>
</feature>
<dbReference type="Gene3D" id="2.80.10.50">
    <property type="match status" value="1"/>
</dbReference>
<evidence type="ECO:0000313" key="2">
    <source>
        <dbReference type="EMBL" id="ORX51781.1"/>
    </source>
</evidence>
<protein>
    <submittedName>
        <fullName evidence="2">Uncharacterized protein</fullName>
    </submittedName>
</protein>
<evidence type="ECO:0000256" key="1">
    <source>
        <dbReference type="SAM" id="SignalP"/>
    </source>
</evidence>
<feature type="non-terminal residue" evidence="2">
    <location>
        <position position="141"/>
    </location>
</feature>
<comment type="caution">
    <text evidence="2">The sequence shown here is derived from an EMBL/GenBank/DDBJ whole genome shotgun (WGS) entry which is preliminary data.</text>
</comment>
<dbReference type="InterPro" id="IPR035992">
    <property type="entry name" value="Ricin_B-like_lectins"/>
</dbReference>
<name>A0A1Y1VB45_9FUNG</name>
<evidence type="ECO:0000313" key="3">
    <source>
        <dbReference type="Proteomes" id="UP000193719"/>
    </source>
</evidence>
<gene>
    <name evidence="2" type="ORF">BCR36DRAFT_287412</name>
</gene>
<reference evidence="2 3" key="1">
    <citation type="submission" date="2016-08" db="EMBL/GenBank/DDBJ databases">
        <title>Genomes of anaerobic fungi encode conserved fungal cellulosomes for biomass hydrolysis.</title>
        <authorList>
            <consortium name="DOE Joint Genome Institute"/>
            <person name="Haitjema C.H."/>
            <person name="Gilmore S.P."/>
            <person name="Henske J.K."/>
            <person name="Solomon K.V."/>
            <person name="De Groot R."/>
            <person name="Kuo A."/>
            <person name="Mondo S.J."/>
            <person name="Salamov A.A."/>
            <person name="Labutti K."/>
            <person name="Zhao Z."/>
            <person name="Chiniquy J."/>
            <person name="Barry K."/>
            <person name="Brewer H.M."/>
            <person name="Purvine S.O."/>
            <person name="Wright A.T."/>
            <person name="Boxma B."/>
            <person name="Van Alen T."/>
            <person name="Hackstein J.H."/>
            <person name="Baker S.E."/>
            <person name="Grigoriev I.V."/>
            <person name="O'Malley M.A."/>
        </authorList>
    </citation>
    <scope>NUCLEOTIDE SEQUENCE [LARGE SCALE GENOMIC DNA]</scope>
    <source>
        <strain evidence="3">finn</strain>
    </source>
</reference>
<keyword evidence="3" id="KW-1185">Reference proteome</keyword>